<sequence>MAKVKVWGLILNFIYADVAYQKINHIAMVLIEGSLRAKFAQNNYISIKSMYIA</sequence>
<proteinExistence type="predicted"/>
<dbReference type="AlphaFoldDB" id="A0A9W5XYM6"/>
<evidence type="ECO:0000313" key="1">
    <source>
        <dbReference type="EMBL" id="GKU23436.1"/>
    </source>
</evidence>
<dbReference type="EMBL" id="BQXY01000001">
    <property type="protein sequence ID" value="GKU23436.1"/>
    <property type="molecule type" value="Genomic_DNA"/>
</dbReference>
<accession>A0A9W5XYM6</accession>
<comment type="caution">
    <text evidence="1">The sequence shown here is derived from an EMBL/GenBank/DDBJ whole genome shotgun (WGS) entry which is preliminary data.</text>
</comment>
<gene>
    <name evidence="1" type="ORF">CFOLD11_02620</name>
</gene>
<reference evidence="1" key="1">
    <citation type="journal article" date="2023" name="Int. J. Syst. Evol. Microbiol.">
        <title>&lt;i&gt;Clostridium folliculivorans&lt;/i&gt; sp. nov., isolated from soil samples of an organic paddy in Japan.</title>
        <authorList>
            <person name="Tazawa J."/>
            <person name="Kobayashi H."/>
            <person name="Tanizawa Y."/>
            <person name="Uchino A."/>
            <person name="Tanaka F."/>
            <person name="Urashima Y."/>
            <person name="Miura S."/>
            <person name="Sakamoto M."/>
            <person name="Ohkuma M."/>
            <person name="Tohno M."/>
        </authorList>
    </citation>
    <scope>NUCLEOTIDE SEQUENCE</scope>
    <source>
        <strain evidence="1">D1-1</strain>
    </source>
</reference>
<dbReference type="Proteomes" id="UP001057868">
    <property type="component" value="Unassembled WGS sequence"/>
</dbReference>
<protein>
    <submittedName>
        <fullName evidence="1">Uncharacterized protein</fullName>
    </submittedName>
</protein>
<keyword evidence="2" id="KW-1185">Reference proteome</keyword>
<organism evidence="1 2">
    <name type="scientific">Clostridium folliculivorans</name>
    <dbReference type="NCBI Taxonomy" id="2886038"/>
    <lineage>
        <taxon>Bacteria</taxon>
        <taxon>Bacillati</taxon>
        <taxon>Bacillota</taxon>
        <taxon>Clostridia</taxon>
        <taxon>Eubacteriales</taxon>
        <taxon>Clostridiaceae</taxon>
        <taxon>Clostridium</taxon>
    </lineage>
</organism>
<name>A0A9W5XYM6_9CLOT</name>
<evidence type="ECO:0000313" key="2">
    <source>
        <dbReference type="Proteomes" id="UP001057868"/>
    </source>
</evidence>